<keyword evidence="1" id="KW-1133">Transmembrane helix</keyword>
<keyword evidence="1" id="KW-0812">Transmembrane</keyword>
<organism evidence="2 3">
    <name type="scientific">Sinomonas cyclohexanicum</name>
    <name type="common">Corynebacterium cyclohexanicum</name>
    <dbReference type="NCBI Taxonomy" id="322009"/>
    <lineage>
        <taxon>Bacteria</taxon>
        <taxon>Bacillati</taxon>
        <taxon>Actinomycetota</taxon>
        <taxon>Actinomycetes</taxon>
        <taxon>Micrococcales</taxon>
        <taxon>Micrococcaceae</taxon>
        <taxon>Sinomonas</taxon>
    </lineage>
</organism>
<keyword evidence="3" id="KW-1185">Reference proteome</keyword>
<name>A0ABM7PTU7_SINCY</name>
<accession>A0ABM7PTU7</accession>
<feature type="transmembrane region" description="Helical" evidence="1">
    <location>
        <begin position="32"/>
        <end position="51"/>
    </location>
</feature>
<evidence type="ECO:0000313" key="2">
    <source>
        <dbReference type="EMBL" id="BCT75586.1"/>
    </source>
</evidence>
<dbReference type="RefSeq" id="WP_229232312.1">
    <property type="nucleotide sequence ID" value="NZ_AP024525.1"/>
</dbReference>
<sequence length="88" mass="9933">MRRGPFWPIVWTALVPLNAVQAAVMLAAGDWLGWVYVGWAAVFAAVGVWGWREYRRDRRPKRRIVIEGSAADVQAAIDKLRAHMKGES</sequence>
<proteinExistence type="predicted"/>
<protein>
    <submittedName>
        <fullName evidence="2">Uncharacterized protein</fullName>
    </submittedName>
</protein>
<gene>
    <name evidence="2" type="ORF">SCMU_14280</name>
</gene>
<evidence type="ECO:0000256" key="1">
    <source>
        <dbReference type="SAM" id="Phobius"/>
    </source>
</evidence>
<reference evidence="2 3" key="1">
    <citation type="journal article" date="2021" name="J. Biosci. Bioeng.">
        <title>Identification and characterization of a chc gene cluster responsible for the aromatization pathway of cyclohexanecarboxylate degradation in Sinomonas cyclohexanicum ATCC 51369.</title>
        <authorList>
            <person name="Yamamoto T."/>
            <person name="Hasegawa Y."/>
            <person name="Lau P.C.K."/>
            <person name="Iwaki H."/>
        </authorList>
    </citation>
    <scope>NUCLEOTIDE SEQUENCE [LARGE SCALE GENOMIC DNA]</scope>
    <source>
        <strain evidence="2 3">ATCC 51369</strain>
    </source>
</reference>
<dbReference type="Proteomes" id="UP001319861">
    <property type="component" value="Chromosome"/>
</dbReference>
<evidence type="ECO:0000313" key="3">
    <source>
        <dbReference type="Proteomes" id="UP001319861"/>
    </source>
</evidence>
<dbReference type="EMBL" id="AP024525">
    <property type="protein sequence ID" value="BCT75586.1"/>
    <property type="molecule type" value="Genomic_DNA"/>
</dbReference>
<keyword evidence="1" id="KW-0472">Membrane</keyword>